<comment type="caution">
    <text evidence="1">The sequence shown here is derived from an EMBL/GenBank/DDBJ whole genome shotgun (WGS) entry which is preliminary data.</text>
</comment>
<evidence type="ECO:0000313" key="1">
    <source>
        <dbReference type="EMBL" id="GAA3152769.1"/>
    </source>
</evidence>
<dbReference type="EMBL" id="BAAAUT010000044">
    <property type="protein sequence ID" value="GAA3152769.1"/>
    <property type="molecule type" value="Genomic_DNA"/>
</dbReference>
<evidence type="ECO:0008006" key="3">
    <source>
        <dbReference type="Google" id="ProtNLM"/>
    </source>
</evidence>
<protein>
    <recommendedName>
        <fullName evidence="3">MBL fold metallo-hydrolase</fullName>
    </recommendedName>
</protein>
<sequence>MATTGTTGEQIPVRVFGGPTALLEYGGLRFLIDPTFDAPDRQESGNL</sequence>
<evidence type="ECO:0000313" key="2">
    <source>
        <dbReference type="Proteomes" id="UP001500320"/>
    </source>
</evidence>
<accession>A0ABP6NLY7</accession>
<proteinExistence type="predicted"/>
<organism evidence="1 2">
    <name type="scientific">Planomonospora alba</name>
    <dbReference type="NCBI Taxonomy" id="161354"/>
    <lineage>
        <taxon>Bacteria</taxon>
        <taxon>Bacillati</taxon>
        <taxon>Actinomycetota</taxon>
        <taxon>Actinomycetes</taxon>
        <taxon>Streptosporangiales</taxon>
        <taxon>Streptosporangiaceae</taxon>
        <taxon>Planomonospora</taxon>
    </lineage>
</organism>
<dbReference type="RefSeq" id="WP_344863475.1">
    <property type="nucleotide sequence ID" value="NZ_BAAAUT010000044.1"/>
</dbReference>
<dbReference type="Proteomes" id="UP001500320">
    <property type="component" value="Unassembled WGS sequence"/>
</dbReference>
<keyword evidence="2" id="KW-1185">Reference proteome</keyword>
<reference evidence="2" key="1">
    <citation type="journal article" date="2019" name="Int. J. Syst. Evol. Microbiol.">
        <title>The Global Catalogue of Microorganisms (GCM) 10K type strain sequencing project: providing services to taxonomists for standard genome sequencing and annotation.</title>
        <authorList>
            <consortium name="The Broad Institute Genomics Platform"/>
            <consortium name="The Broad Institute Genome Sequencing Center for Infectious Disease"/>
            <person name="Wu L."/>
            <person name="Ma J."/>
        </authorList>
    </citation>
    <scope>NUCLEOTIDE SEQUENCE [LARGE SCALE GENOMIC DNA]</scope>
    <source>
        <strain evidence="2">JCM 9373</strain>
    </source>
</reference>
<gene>
    <name evidence="1" type="ORF">GCM10010466_49710</name>
</gene>
<name>A0ABP6NLY7_9ACTN</name>